<protein>
    <submittedName>
        <fullName evidence="5">Efflux RND transporter periplasmic adaptor subunit</fullName>
    </submittedName>
</protein>
<dbReference type="InterPro" id="IPR058625">
    <property type="entry name" value="MdtA-like_BSH"/>
</dbReference>
<dbReference type="Gene3D" id="2.40.50.100">
    <property type="match status" value="1"/>
</dbReference>
<comment type="similarity">
    <text evidence="1">Belongs to the membrane fusion protein (MFP) (TC 8.A.1) family.</text>
</comment>
<evidence type="ECO:0000259" key="4">
    <source>
        <dbReference type="Pfam" id="PF25954"/>
    </source>
</evidence>
<dbReference type="InterPro" id="IPR006143">
    <property type="entry name" value="RND_pump_MFP"/>
</dbReference>
<dbReference type="PANTHER" id="PTHR30469">
    <property type="entry name" value="MULTIDRUG RESISTANCE PROTEIN MDTA"/>
    <property type="match status" value="1"/>
</dbReference>
<evidence type="ECO:0000313" key="6">
    <source>
        <dbReference type="Proteomes" id="UP001249020"/>
    </source>
</evidence>
<dbReference type="InterPro" id="IPR058792">
    <property type="entry name" value="Beta-barrel_RND_2"/>
</dbReference>
<dbReference type="AlphaFoldDB" id="A0AAW8R1P3"/>
<keyword evidence="6" id="KW-1185">Reference proteome</keyword>
<dbReference type="Pfam" id="PF25917">
    <property type="entry name" value="BSH_RND"/>
    <property type="match status" value="1"/>
</dbReference>
<feature type="domain" description="CusB-like beta-barrel" evidence="4">
    <location>
        <begin position="205"/>
        <end position="273"/>
    </location>
</feature>
<dbReference type="PANTHER" id="PTHR30469:SF29">
    <property type="entry name" value="BLR2860 PROTEIN"/>
    <property type="match status" value="1"/>
</dbReference>
<dbReference type="Proteomes" id="UP001249020">
    <property type="component" value="Unassembled WGS sequence"/>
</dbReference>
<dbReference type="Gene3D" id="2.40.420.20">
    <property type="match status" value="1"/>
</dbReference>
<dbReference type="SUPFAM" id="SSF111369">
    <property type="entry name" value="HlyD-like secretion proteins"/>
    <property type="match status" value="1"/>
</dbReference>
<dbReference type="GO" id="GO:1990281">
    <property type="term" value="C:efflux pump complex"/>
    <property type="evidence" value="ECO:0007669"/>
    <property type="project" value="TreeGrafter"/>
</dbReference>
<evidence type="ECO:0000256" key="1">
    <source>
        <dbReference type="ARBA" id="ARBA00009477"/>
    </source>
</evidence>
<dbReference type="NCBIfam" id="TIGR01730">
    <property type="entry name" value="RND_mfp"/>
    <property type="match status" value="1"/>
</dbReference>
<feature type="domain" description="Multidrug resistance protein MdtA-like barrel-sandwich hybrid" evidence="3">
    <location>
        <begin position="70"/>
        <end position="192"/>
    </location>
</feature>
<dbReference type="Pfam" id="PF25954">
    <property type="entry name" value="Beta-barrel_RND_2"/>
    <property type="match status" value="1"/>
</dbReference>
<organism evidence="5 6">
    <name type="scientific">Brumicola blandensis</name>
    <dbReference type="NCBI Taxonomy" id="3075611"/>
    <lineage>
        <taxon>Bacteria</taxon>
        <taxon>Pseudomonadati</taxon>
        <taxon>Pseudomonadota</taxon>
        <taxon>Gammaproteobacteria</taxon>
        <taxon>Alteromonadales</taxon>
        <taxon>Alteromonadaceae</taxon>
        <taxon>Brumicola</taxon>
    </lineage>
</organism>
<dbReference type="Gene3D" id="1.10.287.470">
    <property type="entry name" value="Helix hairpin bin"/>
    <property type="match status" value="1"/>
</dbReference>
<keyword evidence="2" id="KW-0175">Coiled coil</keyword>
<reference evidence="5 6" key="1">
    <citation type="submission" date="2023-09" db="EMBL/GenBank/DDBJ databases">
        <authorList>
            <person name="Rey-Velasco X."/>
        </authorList>
    </citation>
    <scope>NUCLEOTIDE SEQUENCE [LARGE SCALE GENOMIC DNA]</scope>
    <source>
        <strain evidence="5 6">W409</strain>
    </source>
</reference>
<evidence type="ECO:0000256" key="2">
    <source>
        <dbReference type="SAM" id="Coils"/>
    </source>
</evidence>
<sequence>MKKPHIIAIAMTAIIVLWMASGMLFSAESETNSAPAKREAQAKMLVQVEDKQAQVVFLYLTVQGQVEPNRQVILRSDIKGRIAALHAEEGQSIEAGERFATLALEDREIRLERQKAQLKSRQETYKRTQTLSKDNLQSKSMLEEAYAQLKAAEADLAQIEFEIEKLEINAPFSGTVDRRMVEQGSYVTESTEIARFVDNTSLKVIAPVAQQNIQQVSIGGTAEVRLATGQVKEGKITYISPLANQGTRTFRVEIMLDNRDQSLPAGMSAEIKIPVKEVNAHFVSPAILALSTDGDIGVKITNENNEVEFHSVTIVKSETAGLWVTGLPQTARIITVGQGFVDDGTKVEIQITSAKSE</sequence>
<feature type="coiled-coil region" evidence="2">
    <location>
        <begin position="104"/>
        <end position="169"/>
    </location>
</feature>
<dbReference type="RefSeq" id="WP_311360852.1">
    <property type="nucleotide sequence ID" value="NZ_JAVRIE010000002.1"/>
</dbReference>
<dbReference type="EMBL" id="JAVRIE010000002">
    <property type="protein sequence ID" value="MDT0582068.1"/>
    <property type="molecule type" value="Genomic_DNA"/>
</dbReference>
<accession>A0AAW8R1P3</accession>
<evidence type="ECO:0000259" key="3">
    <source>
        <dbReference type="Pfam" id="PF25917"/>
    </source>
</evidence>
<proteinExistence type="inferred from homology"/>
<evidence type="ECO:0000313" key="5">
    <source>
        <dbReference type="EMBL" id="MDT0582068.1"/>
    </source>
</evidence>
<dbReference type="Gene3D" id="2.40.30.170">
    <property type="match status" value="1"/>
</dbReference>
<dbReference type="GO" id="GO:0015562">
    <property type="term" value="F:efflux transmembrane transporter activity"/>
    <property type="evidence" value="ECO:0007669"/>
    <property type="project" value="TreeGrafter"/>
</dbReference>
<comment type="caution">
    <text evidence="5">The sequence shown here is derived from an EMBL/GenBank/DDBJ whole genome shotgun (WGS) entry which is preliminary data.</text>
</comment>
<name>A0AAW8R1P3_9ALTE</name>
<gene>
    <name evidence="5" type="ORF">RM544_05930</name>
</gene>